<feature type="domain" description="UDP-glucose/GDP-mannose dehydrogenase C-terminal" evidence="4">
    <location>
        <begin position="326"/>
        <end position="425"/>
    </location>
</feature>
<keyword evidence="2" id="KW-0520">NAD</keyword>
<dbReference type="PANTHER" id="PTHR43491">
    <property type="entry name" value="UDP-N-ACETYL-D-MANNOSAMINE DEHYDROGENASE"/>
    <property type="match status" value="1"/>
</dbReference>
<dbReference type="InterPro" id="IPR028359">
    <property type="entry name" value="UDP_ManNAc/GlcNAc_DH"/>
</dbReference>
<dbReference type="PIRSF" id="PIRSF000124">
    <property type="entry name" value="UDPglc_GDPman_dh"/>
    <property type="match status" value="1"/>
</dbReference>
<keyword evidence="1" id="KW-0560">Oxidoreductase</keyword>
<evidence type="ECO:0000256" key="1">
    <source>
        <dbReference type="ARBA" id="ARBA00023002"/>
    </source>
</evidence>
<evidence type="ECO:0000259" key="4">
    <source>
        <dbReference type="SMART" id="SM00984"/>
    </source>
</evidence>
<dbReference type="Pfam" id="PF03721">
    <property type="entry name" value="UDPG_MGDP_dh_N"/>
    <property type="match status" value="1"/>
</dbReference>
<dbReference type="PANTHER" id="PTHR43491:SF1">
    <property type="entry name" value="UDP-N-ACETYL-D-MANNOSAMINE DEHYDROGENASE"/>
    <property type="match status" value="1"/>
</dbReference>
<dbReference type="Proteomes" id="UP000828924">
    <property type="component" value="Chromosome"/>
</dbReference>
<dbReference type="Pfam" id="PF00984">
    <property type="entry name" value="UDPG_MGDP_dh"/>
    <property type="match status" value="1"/>
</dbReference>
<evidence type="ECO:0000313" key="5">
    <source>
        <dbReference type="EMBL" id="UNM12033.1"/>
    </source>
</evidence>
<comment type="similarity">
    <text evidence="3">Belongs to the UDP-glucose/GDP-mannose dehydrogenase family.</text>
</comment>
<reference evidence="5 6" key="1">
    <citation type="submission" date="2021-03" db="EMBL/GenBank/DDBJ databases">
        <title>Complete genome of Streptomyces formicae strain 1H-GS9 (DSM 100524).</title>
        <authorList>
            <person name="Atanasov K.E."/>
            <person name="Altabella T."/>
            <person name="Ferrer A."/>
        </authorList>
    </citation>
    <scope>NUCLEOTIDE SEQUENCE [LARGE SCALE GENOMIC DNA]</scope>
    <source>
        <strain evidence="5 6">1H-GS9</strain>
    </source>
</reference>
<dbReference type="InterPro" id="IPR017476">
    <property type="entry name" value="UDP-Glc/GDP-Man"/>
</dbReference>
<dbReference type="InterPro" id="IPR001732">
    <property type="entry name" value="UDP-Glc/GDP-Man_DH_N"/>
</dbReference>
<dbReference type="SMART" id="SM00984">
    <property type="entry name" value="UDPG_MGDP_dh_C"/>
    <property type="match status" value="1"/>
</dbReference>
<dbReference type="PIRSF" id="PIRSF500136">
    <property type="entry name" value="UDP_ManNAc_DH"/>
    <property type="match status" value="1"/>
</dbReference>
<dbReference type="EMBL" id="CP071872">
    <property type="protein sequence ID" value="UNM12033.1"/>
    <property type="molecule type" value="Genomic_DNA"/>
</dbReference>
<organism evidence="5 6">
    <name type="scientific">Streptomyces formicae</name>
    <dbReference type="NCBI Taxonomy" id="1616117"/>
    <lineage>
        <taxon>Bacteria</taxon>
        <taxon>Bacillati</taxon>
        <taxon>Actinomycetota</taxon>
        <taxon>Actinomycetes</taxon>
        <taxon>Kitasatosporales</taxon>
        <taxon>Streptomycetaceae</taxon>
        <taxon>Streptomyces</taxon>
    </lineage>
</organism>
<evidence type="ECO:0000256" key="3">
    <source>
        <dbReference type="PIRNR" id="PIRNR000124"/>
    </source>
</evidence>
<dbReference type="InterPro" id="IPR014027">
    <property type="entry name" value="UDP-Glc/GDP-Man_DH_C"/>
</dbReference>
<evidence type="ECO:0000256" key="2">
    <source>
        <dbReference type="ARBA" id="ARBA00023027"/>
    </source>
</evidence>
<dbReference type="InterPro" id="IPR014026">
    <property type="entry name" value="UDP-Glc/GDP-Man_DH_dimer"/>
</dbReference>
<dbReference type="Pfam" id="PF03720">
    <property type="entry name" value="UDPG_MGDP_dh_C"/>
    <property type="match status" value="1"/>
</dbReference>
<evidence type="ECO:0000313" key="6">
    <source>
        <dbReference type="Proteomes" id="UP000828924"/>
    </source>
</evidence>
<gene>
    <name evidence="5" type="ORF">J4032_11220</name>
</gene>
<dbReference type="RefSeq" id="WP_242330625.1">
    <property type="nucleotide sequence ID" value="NZ_CP071872.1"/>
</dbReference>
<sequence length="431" mass="46907">MIKNPDFQQLRVVVVGQGYVGLPLAVRAAEIGHRVVGLDVDAQRVKRLILGESYVEDIPDTRLAPLLASGAYRPTIDASDCAEFDIAIVAVPTPLRDGVPDLSHVEEAARMLGRHLRRGATVILESTTYPGTTEELFGPLLARTSGLTAGPDFHLGYSPERIDPGNPNWKLENTPKVISGIDAASIEIVRRFYSSLVETTVPVASCKEAELTKLLENTFRHVNIALANELAIFAHALDIDVWAAIDAASTKPFGFMRFTPGPGVGGHCLPIDPSYLSWRVQRTLGRSFRFVELANDVNNHMPDYVVRRLVDGLNERRKSLNGSRILLLGLAYKANTGDARETPAARIAELLTGMGADVQAADPHVVDDAHPRAADLQTVERVEVTPECLAAADAVVLLADHDAFDYPAITTHAQYILDCRRRLVGAHVDSL</sequence>
<proteinExistence type="inferred from homology"/>
<accession>A0ABY3WHH2</accession>
<name>A0ABY3WHH2_9ACTN</name>
<protein>
    <submittedName>
        <fullName evidence="5">Nucleotide sugar dehydrogenase</fullName>
    </submittedName>
</protein>
<dbReference type="NCBIfam" id="TIGR03026">
    <property type="entry name" value="NDP-sugDHase"/>
    <property type="match status" value="1"/>
</dbReference>
<keyword evidence="6" id="KW-1185">Reference proteome</keyword>